<dbReference type="InterPro" id="IPR035940">
    <property type="entry name" value="CAP_sf"/>
</dbReference>
<dbReference type="Gene3D" id="2.60.40.10">
    <property type="entry name" value="Immunoglobulins"/>
    <property type="match status" value="1"/>
</dbReference>
<dbReference type="AlphaFoldDB" id="A0A6J6R8U3"/>
<gene>
    <name evidence="3" type="ORF">UFOPK2579_01932</name>
</gene>
<reference evidence="3" key="1">
    <citation type="submission" date="2020-05" db="EMBL/GenBank/DDBJ databases">
        <authorList>
            <person name="Chiriac C."/>
            <person name="Salcher M."/>
            <person name="Ghai R."/>
            <person name="Kavagutti S V."/>
        </authorList>
    </citation>
    <scope>NUCLEOTIDE SEQUENCE</scope>
</reference>
<evidence type="ECO:0000313" key="3">
    <source>
        <dbReference type="EMBL" id="CAB4720351.1"/>
    </source>
</evidence>
<evidence type="ECO:0000256" key="1">
    <source>
        <dbReference type="SAM" id="MobiDB-lite"/>
    </source>
</evidence>
<dbReference type="Gene3D" id="3.40.33.10">
    <property type="entry name" value="CAP"/>
    <property type="match status" value="1"/>
</dbReference>
<organism evidence="3">
    <name type="scientific">freshwater metagenome</name>
    <dbReference type="NCBI Taxonomy" id="449393"/>
    <lineage>
        <taxon>unclassified sequences</taxon>
        <taxon>metagenomes</taxon>
        <taxon>ecological metagenomes</taxon>
    </lineage>
</organism>
<dbReference type="InterPro" id="IPR013783">
    <property type="entry name" value="Ig-like_fold"/>
</dbReference>
<dbReference type="InterPro" id="IPR003961">
    <property type="entry name" value="FN3_dom"/>
</dbReference>
<dbReference type="InterPro" id="IPR036116">
    <property type="entry name" value="FN3_sf"/>
</dbReference>
<dbReference type="InterPro" id="IPR014044">
    <property type="entry name" value="CAP_dom"/>
</dbReference>
<feature type="region of interest" description="Disordered" evidence="1">
    <location>
        <begin position="308"/>
        <end position="330"/>
    </location>
</feature>
<proteinExistence type="predicted"/>
<sequence>MISPVRLLSLLCACAVLSAPLVSTSSVEAAPSRAAATPDWLDRVNSIRAGSGLPAVSENSAWTDGILAHLIYLEKTPDSLQTGQYANAHTENPASDYYTKDGDREAGRSNLAFYSADAVDAIDAWLAAPFHAIGMLRTQLTQVGFGRNSRTGYAGLDVIGGLDYSVPAATEPVLFPGDGSTIDLNRFGGESPDPIDTCRRDHPGVSWDNAALPIIALLPESPKKTISASFTGANGVTSTSSGDDLCVITSDNFDQQSDPVYGPTGASILEGDKAVLVVARKPFAKGTQSVTLSQPGRPDVAWSFTYAAGGAPDPDPEPEPGTAPGAPGIVSAISGPRGKKLSIKLTWSAPSDPGSTPITSYVVVAERIYRGAVVDRGEFTGLKPTKLSINMAFPSAGPWRFRVIAVNDSGRGATSPYSPTKAAR</sequence>
<dbReference type="Pfam" id="PF00188">
    <property type="entry name" value="CAP"/>
    <property type="match status" value="1"/>
</dbReference>
<name>A0A6J6R8U3_9ZZZZ</name>
<dbReference type="PROSITE" id="PS50853">
    <property type="entry name" value="FN3"/>
    <property type="match status" value="1"/>
</dbReference>
<protein>
    <submittedName>
        <fullName evidence="3">Unannotated protein</fullName>
    </submittedName>
</protein>
<accession>A0A6J6R8U3</accession>
<evidence type="ECO:0000259" key="2">
    <source>
        <dbReference type="PROSITE" id="PS50853"/>
    </source>
</evidence>
<dbReference type="CDD" id="cd00063">
    <property type="entry name" value="FN3"/>
    <property type="match status" value="1"/>
</dbReference>
<dbReference type="EMBL" id="CAEZXR010000250">
    <property type="protein sequence ID" value="CAB4720351.1"/>
    <property type="molecule type" value="Genomic_DNA"/>
</dbReference>
<feature type="domain" description="Fibronectin type-III" evidence="2">
    <location>
        <begin position="323"/>
        <end position="424"/>
    </location>
</feature>
<dbReference type="SUPFAM" id="SSF49265">
    <property type="entry name" value="Fibronectin type III"/>
    <property type="match status" value="1"/>
</dbReference>